<dbReference type="eggNOG" id="ENOG50342JQ">
    <property type="taxonomic scope" value="Bacteria"/>
</dbReference>
<keyword evidence="2" id="KW-1185">Reference proteome</keyword>
<comment type="caution">
    <text evidence="1">The sequence shown here is derived from an EMBL/GenBank/DDBJ whole genome shotgun (WGS) entry which is preliminary data.</text>
</comment>
<evidence type="ECO:0000313" key="1">
    <source>
        <dbReference type="EMBL" id="EFX37038.1"/>
    </source>
</evidence>
<dbReference type="AlphaFoldDB" id="E8JZL9"/>
<sequence length="83" mass="9701">MTMDDFVIEKISRGMLIVSLNGHEISFEGEMFFPNNEFHFSLYAKTAKFTKTNQILSKGELDNILEHLKKEFISKNRVLDIIF</sequence>
<name>E8JZL9_9STRE</name>
<dbReference type="HOGENOM" id="CLU_2570264_0_0_9"/>
<protein>
    <submittedName>
        <fullName evidence="1">Uncharacterized protein</fullName>
    </submittedName>
</protein>
<gene>
    <name evidence="1" type="ORF">HMPREF9423_0682</name>
</gene>
<dbReference type="Proteomes" id="UP000002815">
    <property type="component" value="Unassembled WGS sequence"/>
</dbReference>
<organism evidence="1 2">
    <name type="scientific">Streptococcus infantis ATCC 700779</name>
    <dbReference type="NCBI Taxonomy" id="889204"/>
    <lineage>
        <taxon>Bacteria</taxon>
        <taxon>Bacillati</taxon>
        <taxon>Bacillota</taxon>
        <taxon>Bacilli</taxon>
        <taxon>Lactobacillales</taxon>
        <taxon>Streptococcaceae</taxon>
        <taxon>Streptococcus</taxon>
    </lineage>
</organism>
<reference evidence="1 2" key="1">
    <citation type="submission" date="2010-12" db="EMBL/GenBank/DDBJ databases">
        <authorList>
            <person name="Muzny D."/>
            <person name="Qin X."/>
            <person name="Deng J."/>
            <person name="Jiang H."/>
            <person name="Liu Y."/>
            <person name="Qu J."/>
            <person name="Song X.-Z."/>
            <person name="Zhang L."/>
            <person name="Thornton R."/>
            <person name="Coyle M."/>
            <person name="Francisco L."/>
            <person name="Jackson L."/>
            <person name="Javaid M."/>
            <person name="Korchina V."/>
            <person name="Kovar C."/>
            <person name="Mata R."/>
            <person name="Mathew T."/>
            <person name="Ngo R."/>
            <person name="Nguyen L."/>
            <person name="Nguyen N."/>
            <person name="Okwuonu G."/>
            <person name="Ongeri F."/>
            <person name="Pham C."/>
            <person name="Simmons D."/>
            <person name="Wilczek-Boney K."/>
            <person name="Hale W."/>
            <person name="Jakkamsetti A."/>
            <person name="Pham P."/>
            <person name="Ruth R."/>
            <person name="San Lucas F."/>
            <person name="Warren J."/>
            <person name="Zhang J."/>
            <person name="Zhao Z."/>
            <person name="Zhou C."/>
            <person name="Zhu D."/>
            <person name="Lee S."/>
            <person name="Bess C."/>
            <person name="Blankenburg K."/>
            <person name="Forbes L."/>
            <person name="Fu Q."/>
            <person name="Gubbala S."/>
            <person name="Hirani K."/>
            <person name="Jayaseelan J.C."/>
            <person name="Lara F."/>
            <person name="Munidasa M."/>
            <person name="Palculict T."/>
            <person name="Patil S."/>
            <person name="Pu L.-L."/>
            <person name="Saada N."/>
            <person name="Tang L."/>
            <person name="Weissenberger G."/>
            <person name="Zhu Y."/>
            <person name="Hemphill L."/>
            <person name="Shang Y."/>
            <person name="Youmans B."/>
            <person name="Ayvaz T."/>
            <person name="Ross M."/>
            <person name="Santibanez J."/>
            <person name="Aqrawi P."/>
            <person name="Gross S."/>
            <person name="Joshi V."/>
            <person name="Fowler G."/>
            <person name="Nazareth L."/>
            <person name="Reid J."/>
            <person name="Worley K."/>
            <person name="Petrosino J."/>
            <person name="Highlander S."/>
            <person name="Gibbs R."/>
        </authorList>
    </citation>
    <scope>NUCLEOTIDE SEQUENCE [LARGE SCALE GENOMIC DNA]</scope>
    <source>
        <strain evidence="1 2">ATCC 700779</strain>
    </source>
</reference>
<accession>E8JZL9</accession>
<proteinExistence type="predicted"/>
<dbReference type="EMBL" id="AEVD01000005">
    <property type="protein sequence ID" value="EFX37038.1"/>
    <property type="molecule type" value="Genomic_DNA"/>
</dbReference>
<evidence type="ECO:0000313" key="2">
    <source>
        <dbReference type="Proteomes" id="UP000002815"/>
    </source>
</evidence>